<protein>
    <submittedName>
        <fullName evidence="2">Uncharacterized protein</fullName>
    </submittedName>
</protein>
<dbReference type="AlphaFoldDB" id="A0A2T0MFN9"/>
<organism evidence="2 3">
    <name type="scientific">Flagellimonas meridianipacifica</name>
    <dbReference type="NCBI Taxonomy" id="1080225"/>
    <lineage>
        <taxon>Bacteria</taxon>
        <taxon>Pseudomonadati</taxon>
        <taxon>Bacteroidota</taxon>
        <taxon>Flavobacteriia</taxon>
        <taxon>Flavobacteriales</taxon>
        <taxon>Flavobacteriaceae</taxon>
        <taxon>Flagellimonas</taxon>
    </lineage>
</organism>
<name>A0A2T0MFN9_9FLAO</name>
<feature type="chain" id="PRO_5015629348" evidence="1">
    <location>
        <begin position="20"/>
        <end position="281"/>
    </location>
</feature>
<dbReference type="EMBL" id="PVYX01000001">
    <property type="protein sequence ID" value="PRX56397.1"/>
    <property type="molecule type" value="Genomic_DNA"/>
</dbReference>
<reference evidence="2 3" key="1">
    <citation type="submission" date="2018-03" db="EMBL/GenBank/DDBJ databases">
        <title>Genomic Encyclopedia of Archaeal and Bacterial Type Strains, Phase II (KMG-II): from individual species to whole genera.</title>
        <authorList>
            <person name="Goeker M."/>
        </authorList>
    </citation>
    <scope>NUCLEOTIDE SEQUENCE [LARGE SCALE GENOMIC DNA]</scope>
    <source>
        <strain evidence="2 3">DSM 25027</strain>
    </source>
</reference>
<comment type="caution">
    <text evidence="2">The sequence shown here is derived from an EMBL/GenBank/DDBJ whole genome shotgun (WGS) entry which is preliminary data.</text>
</comment>
<evidence type="ECO:0000256" key="1">
    <source>
        <dbReference type="SAM" id="SignalP"/>
    </source>
</evidence>
<dbReference type="Pfam" id="PF18950">
    <property type="entry name" value="DUF5694"/>
    <property type="match status" value="1"/>
</dbReference>
<dbReference type="RefSeq" id="WP_106144864.1">
    <property type="nucleotide sequence ID" value="NZ_PVYX01000001.1"/>
</dbReference>
<sequence length="281" mass="33104">MKKQISFLIVGIMVQLSFAQNTSIEKTKSDFFPKEKTKVLVVGMFHLDYPGLDNHKTKDDSKIDVLKEPKKTEVTELVEYIKKFKPTKIMIEAGTDWNKRYQEYRNGNYRDKRDERYQIALRVAHELDIDSVYSVDAETLQSELFEKDSVLAKSLIENIDWKAKDPYLDSAFKWYDYRDTQVKHKHILTYLKEMNSRESHNTNFGLYLTGQMATKDYDGADNFTIWWYNRNVRIFSNILRLTEGPQDRILAVFGNGHAAILRQLFEASPQYEFVEFDSLED</sequence>
<evidence type="ECO:0000313" key="2">
    <source>
        <dbReference type="EMBL" id="PRX56397.1"/>
    </source>
</evidence>
<dbReference type="InterPro" id="IPR043749">
    <property type="entry name" value="DUF5694"/>
</dbReference>
<dbReference type="Proteomes" id="UP000237640">
    <property type="component" value="Unassembled WGS sequence"/>
</dbReference>
<keyword evidence="1" id="KW-0732">Signal</keyword>
<keyword evidence="3" id="KW-1185">Reference proteome</keyword>
<proteinExistence type="predicted"/>
<evidence type="ECO:0000313" key="3">
    <source>
        <dbReference type="Proteomes" id="UP000237640"/>
    </source>
</evidence>
<accession>A0A2T0MFN9</accession>
<gene>
    <name evidence="2" type="ORF">CLV81_0394</name>
</gene>
<dbReference type="OrthoDB" id="7055505at2"/>
<feature type="signal peptide" evidence="1">
    <location>
        <begin position="1"/>
        <end position="19"/>
    </location>
</feature>